<accession>A0A915P338</accession>
<evidence type="ECO:0000256" key="1">
    <source>
        <dbReference type="ARBA" id="ARBA00022723"/>
    </source>
</evidence>
<dbReference type="InterPro" id="IPR050690">
    <property type="entry name" value="JHDM1_Histone_Demethylase"/>
</dbReference>
<evidence type="ECO:0000313" key="3">
    <source>
        <dbReference type="Proteomes" id="UP000887560"/>
    </source>
</evidence>
<feature type="region of interest" description="Disordered" evidence="2">
    <location>
        <begin position="1"/>
        <end position="27"/>
    </location>
</feature>
<dbReference type="Proteomes" id="UP000887560">
    <property type="component" value="Unplaced"/>
</dbReference>
<keyword evidence="3" id="KW-1185">Reference proteome</keyword>
<keyword evidence="1" id="KW-0479">Metal-binding</keyword>
<evidence type="ECO:0000256" key="2">
    <source>
        <dbReference type="SAM" id="MobiDB-lite"/>
    </source>
</evidence>
<dbReference type="GO" id="GO:0046872">
    <property type="term" value="F:metal ion binding"/>
    <property type="evidence" value="ECO:0007669"/>
    <property type="project" value="UniProtKB-KW"/>
</dbReference>
<reference evidence="4" key="1">
    <citation type="submission" date="2022-11" db="UniProtKB">
        <authorList>
            <consortium name="WormBaseParasite"/>
        </authorList>
    </citation>
    <scope>IDENTIFICATION</scope>
</reference>
<sequence>MDDPEISPKLDPGDYEDRYPKRNRKSKIEDLSSLEDAELQNYIAEKPTKLPYDIDEILTAPYFEYDDVVKSISVEGFTMDYIKSTGLTTPLFFYVPPVKLGMNMPDPNNFTVDDVLENVGRDRKIEVVEVCTQNGRLMNLSDFIDYYKKPVNERKELLNVLSLEFSSTPLADLVSAPAFVPKIDWIDNVWPKELFKRQENLLSKSLWAREQDFSTYPKVQRFIFFFFLFSLFFASDIA</sequence>
<dbReference type="Gene3D" id="2.60.120.650">
    <property type="entry name" value="Cupin"/>
    <property type="match status" value="1"/>
</dbReference>
<name>A0A915P338_9BILA</name>
<organism evidence="3 4">
    <name type="scientific">Meloidogyne floridensis</name>
    <dbReference type="NCBI Taxonomy" id="298350"/>
    <lineage>
        <taxon>Eukaryota</taxon>
        <taxon>Metazoa</taxon>
        <taxon>Ecdysozoa</taxon>
        <taxon>Nematoda</taxon>
        <taxon>Chromadorea</taxon>
        <taxon>Rhabditida</taxon>
        <taxon>Tylenchina</taxon>
        <taxon>Tylenchomorpha</taxon>
        <taxon>Tylenchoidea</taxon>
        <taxon>Meloidogynidae</taxon>
        <taxon>Meloidogyninae</taxon>
        <taxon>Meloidogyne</taxon>
    </lineage>
</organism>
<proteinExistence type="predicted"/>
<dbReference type="PANTHER" id="PTHR23123">
    <property type="entry name" value="PHD/F-BOX CONTAINING PROTEIN"/>
    <property type="match status" value="1"/>
</dbReference>
<dbReference type="SUPFAM" id="SSF51197">
    <property type="entry name" value="Clavaminate synthase-like"/>
    <property type="match status" value="1"/>
</dbReference>
<dbReference type="AlphaFoldDB" id="A0A915P338"/>
<protein>
    <submittedName>
        <fullName evidence="4">Intraflagellar transport protein 46 homolog</fullName>
    </submittedName>
</protein>
<dbReference type="WBParaSite" id="scf7180000423539.g11246">
    <property type="protein sequence ID" value="scf7180000423539.g11246"/>
    <property type="gene ID" value="scf7180000423539.g11246"/>
</dbReference>
<evidence type="ECO:0000313" key="4">
    <source>
        <dbReference type="WBParaSite" id="scf7180000423539.g11246"/>
    </source>
</evidence>